<protein>
    <recommendedName>
        <fullName evidence="3">Dynein regulatory complex protein 9</fullName>
    </recommendedName>
    <alternativeName>
        <fullName evidence="9">IQ domain-containing protein G</fullName>
    </alternativeName>
</protein>
<keyword evidence="13" id="KW-1185">Reference proteome</keyword>
<dbReference type="Proteomes" id="UP001153737">
    <property type="component" value="Chromosome 8"/>
</dbReference>
<feature type="coiled-coil region" evidence="10">
    <location>
        <begin position="115"/>
        <end position="149"/>
    </location>
</feature>
<evidence type="ECO:0000256" key="6">
    <source>
        <dbReference type="ARBA" id="ARBA00023069"/>
    </source>
</evidence>
<evidence type="ECO:0000256" key="8">
    <source>
        <dbReference type="ARBA" id="ARBA00023273"/>
    </source>
</evidence>
<evidence type="ECO:0000256" key="11">
    <source>
        <dbReference type="SAM" id="MobiDB-lite"/>
    </source>
</evidence>
<sequence length="347" mass="41294">MACIFGTDHSGVKTVFLKTSLRSIFNECLYQLYILRNINVENDITFPDEIVEYRSLKERYEDTEMHADYRINLKSSNYNKLATDINRLINIIREGNEEINFGGTCSGMVGSIAAINQMREDDMQLLRQKVEYEEEIEMLRCQCEEERLNNIQTIDDTNTKIQKLKFEVEDVRVYGRYEISFFKNWEAARREQNCMACDAKETLHSSTMATMTNKIELENRCHLELENFIEESRNDSLEGIQYWMKHYDEEIEKRDSDMMNLKIEIEKITEEYARMKDTYELRKAAISDYMEYKRIKKEKEDQEKMECQAATKIQAWWKGVMVRKKLGPYRKKKGKGKSKTKINKKKK</sequence>
<evidence type="ECO:0000256" key="9">
    <source>
        <dbReference type="ARBA" id="ARBA00032183"/>
    </source>
</evidence>
<dbReference type="GO" id="GO:0044782">
    <property type="term" value="P:cilium organization"/>
    <property type="evidence" value="ECO:0007669"/>
    <property type="project" value="TreeGrafter"/>
</dbReference>
<accession>A0A9N9SJ69</accession>
<gene>
    <name evidence="12" type="ORF">PHAECO_LOCUS12187</name>
</gene>
<evidence type="ECO:0000256" key="10">
    <source>
        <dbReference type="SAM" id="Coils"/>
    </source>
</evidence>
<evidence type="ECO:0000256" key="1">
    <source>
        <dbReference type="ARBA" id="ARBA00004611"/>
    </source>
</evidence>
<dbReference type="EMBL" id="OU896714">
    <property type="protein sequence ID" value="CAG9824360.1"/>
    <property type="molecule type" value="Genomic_DNA"/>
</dbReference>
<evidence type="ECO:0000256" key="3">
    <source>
        <dbReference type="ARBA" id="ARBA00013738"/>
    </source>
</evidence>
<reference evidence="12" key="1">
    <citation type="submission" date="2022-01" db="EMBL/GenBank/DDBJ databases">
        <authorList>
            <person name="King R."/>
        </authorList>
    </citation>
    <scope>NUCLEOTIDE SEQUENCE</scope>
</reference>
<dbReference type="Pfam" id="PF00612">
    <property type="entry name" value="IQ"/>
    <property type="match status" value="1"/>
</dbReference>
<comment type="similarity">
    <text evidence="2">Belongs to the DRC9 family.</text>
</comment>
<dbReference type="InterPro" id="IPR042618">
    <property type="entry name" value="IQCG"/>
</dbReference>
<evidence type="ECO:0000256" key="5">
    <source>
        <dbReference type="ARBA" id="ARBA00022846"/>
    </source>
</evidence>
<evidence type="ECO:0000313" key="13">
    <source>
        <dbReference type="Proteomes" id="UP001153737"/>
    </source>
</evidence>
<feature type="coiled-coil region" evidence="10">
    <location>
        <begin position="251"/>
        <end position="278"/>
    </location>
</feature>
<dbReference type="GO" id="GO:0031514">
    <property type="term" value="C:motile cilium"/>
    <property type="evidence" value="ECO:0007669"/>
    <property type="project" value="TreeGrafter"/>
</dbReference>
<dbReference type="PANTHER" id="PTHR14871">
    <property type="entry name" value="DYNEIN REGULATORY COMPLEX PROTEIN 9"/>
    <property type="match status" value="1"/>
</dbReference>
<keyword evidence="5" id="KW-0282">Flagellum</keyword>
<keyword evidence="4" id="KW-0963">Cytoplasm</keyword>
<evidence type="ECO:0000256" key="4">
    <source>
        <dbReference type="ARBA" id="ARBA00022490"/>
    </source>
</evidence>
<reference evidence="12" key="2">
    <citation type="submission" date="2022-10" db="EMBL/GenBank/DDBJ databases">
        <authorList>
            <consortium name="ENA_rothamsted_submissions"/>
            <consortium name="culmorum"/>
            <person name="King R."/>
        </authorList>
    </citation>
    <scope>NUCLEOTIDE SEQUENCE</scope>
</reference>
<dbReference type="InterPro" id="IPR000048">
    <property type="entry name" value="IQ_motif_EF-hand-BS"/>
</dbReference>
<dbReference type="CDD" id="cd23766">
    <property type="entry name" value="IQCG"/>
    <property type="match status" value="1"/>
</dbReference>
<evidence type="ECO:0000313" key="12">
    <source>
        <dbReference type="EMBL" id="CAG9824360.1"/>
    </source>
</evidence>
<evidence type="ECO:0000256" key="2">
    <source>
        <dbReference type="ARBA" id="ARBA00008222"/>
    </source>
</evidence>
<comment type="subcellular location">
    <subcellularLocation>
        <location evidence="1">Cytoplasm</location>
        <location evidence="1">Cytoskeleton</location>
        <location evidence="1">Flagellum axoneme</location>
    </subcellularLocation>
</comment>
<dbReference type="AlphaFoldDB" id="A0A9N9SJ69"/>
<dbReference type="PROSITE" id="PS50096">
    <property type="entry name" value="IQ"/>
    <property type="match status" value="1"/>
</dbReference>
<keyword evidence="6" id="KW-0969">Cilium</keyword>
<name>A0A9N9SJ69_PHACE</name>
<keyword evidence="8" id="KW-0966">Cell projection</keyword>
<feature type="region of interest" description="Disordered" evidence="11">
    <location>
        <begin position="326"/>
        <end position="347"/>
    </location>
</feature>
<evidence type="ECO:0000256" key="7">
    <source>
        <dbReference type="ARBA" id="ARBA00023212"/>
    </source>
</evidence>
<dbReference type="OrthoDB" id="10254713at2759"/>
<dbReference type="GO" id="GO:0005737">
    <property type="term" value="C:cytoplasm"/>
    <property type="evidence" value="ECO:0007669"/>
    <property type="project" value="TreeGrafter"/>
</dbReference>
<organism evidence="12 13">
    <name type="scientific">Phaedon cochleariae</name>
    <name type="common">Mustard beetle</name>
    <dbReference type="NCBI Taxonomy" id="80249"/>
    <lineage>
        <taxon>Eukaryota</taxon>
        <taxon>Metazoa</taxon>
        <taxon>Ecdysozoa</taxon>
        <taxon>Arthropoda</taxon>
        <taxon>Hexapoda</taxon>
        <taxon>Insecta</taxon>
        <taxon>Pterygota</taxon>
        <taxon>Neoptera</taxon>
        <taxon>Endopterygota</taxon>
        <taxon>Coleoptera</taxon>
        <taxon>Polyphaga</taxon>
        <taxon>Cucujiformia</taxon>
        <taxon>Chrysomeloidea</taxon>
        <taxon>Chrysomelidae</taxon>
        <taxon>Chrysomelinae</taxon>
        <taxon>Chrysomelini</taxon>
        <taxon>Phaedon</taxon>
    </lineage>
</organism>
<keyword evidence="10" id="KW-0175">Coiled coil</keyword>
<proteinExistence type="inferred from homology"/>
<dbReference type="PANTHER" id="PTHR14871:SF1">
    <property type="entry name" value="DYNEIN REGULATORY COMPLEX PROTEIN 9"/>
    <property type="match status" value="1"/>
</dbReference>
<keyword evidence="7" id="KW-0206">Cytoskeleton</keyword>
<dbReference type="Gene3D" id="1.20.5.190">
    <property type="match status" value="1"/>
</dbReference>